<dbReference type="Proteomes" id="UP000008021">
    <property type="component" value="Chromosome 11"/>
</dbReference>
<sequence>MSSRRCRHFMHPPPAGAALAVLQPTGLLHLRCHRSRWGAPVFHPFRRLVASSSCLRSAEWFHVESWFCSMLPRRICGPSVSMPQPGCLEDTLDYGRMALQVSIVDKDSSKKYHSNLLEQYGDIKVIVAGIQGICLYWYCCIIVSACSCNV</sequence>
<accession>A0A0E0F722</accession>
<organism evidence="1">
    <name type="scientific">Oryza meridionalis</name>
    <dbReference type="NCBI Taxonomy" id="40149"/>
    <lineage>
        <taxon>Eukaryota</taxon>
        <taxon>Viridiplantae</taxon>
        <taxon>Streptophyta</taxon>
        <taxon>Embryophyta</taxon>
        <taxon>Tracheophyta</taxon>
        <taxon>Spermatophyta</taxon>
        <taxon>Magnoliopsida</taxon>
        <taxon>Liliopsida</taxon>
        <taxon>Poales</taxon>
        <taxon>Poaceae</taxon>
        <taxon>BOP clade</taxon>
        <taxon>Oryzoideae</taxon>
        <taxon>Oryzeae</taxon>
        <taxon>Oryzinae</taxon>
        <taxon>Oryza</taxon>
    </lineage>
</organism>
<dbReference type="Gramene" id="OMERI11G14700.1">
    <property type="protein sequence ID" value="OMERI11G14700.1"/>
    <property type="gene ID" value="OMERI11G14700"/>
</dbReference>
<proteinExistence type="predicted"/>
<protein>
    <submittedName>
        <fullName evidence="1">Uncharacterized protein</fullName>
    </submittedName>
</protein>
<keyword evidence="2" id="KW-1185">Reference proteome</keyword>
<dbReference type="HOGENOM" id="CLU_1743419_0_0_1"/>
<evidence type="ECO:0000313" key="1">
    <source>
        <dbReference type="EnsemblPlants" id="OMERI11G14700.1"/>
    </source>
</evidence>
<reference evidence="1" key="2">
    <citation type="submission" date="2018-05" db="EMBL/GenBank/DDBJ databases">
        <title>OmerRS3 (Oryza meridionalis Reference Sequence Version 3).</title>
        <authorList>
            <person name="Zhang J."/>
            <person name="Kudrna D."/>
            <person name="Lee S."/>
            <person name="Talag J."/>
            <person name="Welchert J."/>
            <person name="Wing R.A."/>
        </authorList>
    </citation>
    <scope>NUCLEOTIDE SEQUENCE [LARGE SCALE GENOMIC DNA]</scope>
    <source>
        <strain evidence="1">cv. OR44</strain>
    </source>
</reference>
<dbReference type="EnsemblPlants" id="OMERI11G14700.1">
    <property type="protein sequence ID" value="OMERI11G14700.1"/>
    <property type="gene ID" value="OMERI11G14700"/>
</dbReference>
<reference evidence="1" key="1">
    <citation type="submission" date="2015-04" db="UniProtKB">
        <authorList>
            <consortium name="EnsemblPlants"/>
        </authorList>
    </citation>
    <scope>IDENTIFICATION</scope>
</reference>
<name>A0A0E0F722_9ORYZ</name>
<dbReference type="AlphaFoldDB" id="A0A0E0F722"/>
<evidence type="ECO:0000313" key="2">
    <source>
        <dbReference type="Proteomes" id="UP000008021"/>
    </source>
</evidence>